<reference evidence="4 5" key="1">
    <citation type="submission" date="2024-01" db="EMBL/GenBank/DDBJ databases">
        <title>The complete chloroplast genome sequence of Lithospermum erythrorhizon: insights into the phylogenetic relationship among Boraginaceae species and the maternal lineages of purple gromwells.</title>
        <authorList>
            <person name="Okada T."/>
            <person name="Watanabe K."/>
        </authorList>
    </citation>
    <scope>NUCLEOTIDE SEQUENCE [LARGE SCALE GENOMIC DNA]</scope>
</reference>
<sequence length="719" mass="79785">MNAVGKLGSYIGKGVVTVSGPFHPFGGAVDIIVVEQPDGSYKSSPWYVKFGKFQGVLKAKEKIVNINVNGVDLDLHMFLDHRGEAYFLHESDVEEGESMPSSSGEDTDGQSQDRRMTKTRSWRADSGSELQLDVRNVENSQTSSRRTQILRLVFGRDSIKENRVAPDDENTASVVQAESWERAQLAADLLEVKWSTNLDSPTSRCKDGNTPFSSAERISDSEISSELKRSDIEGNENAVLKQNMLHNLDSAETCDRAGLADSKGCHNSPNLQTNINLAEETVIEDTKVDGDLPLDLLEVTREVTSEVNSQPETLTSNSPCIEEVFISEKYKICDAQKIKSESTSPSPSMDDNVTLSCGQVVTFHQLDDEVGPSPVLAISSVSNSATLIEGNQSAIKAEDDLHKPVGASLICKILQSEISEEEQLLFGDFDDFSLCMEEELQKETVAQEVSLLQYGLDSGEMKVIHTNQIEPNKEFARMARSLPNMSRSPPKDDLGSVEPHGSNDGQLNPSREYIENRRTTAAFGDRSNSLDSSTRRWQIWQFPKRSESIEDNKLKSSEGAEENKDVPTVKVEKKKIRALTPTSEQLATLHLKEGRNIITFIFSTPMLGRQQVDARIYLWRWDTRIVISDVDGTITRSDVLGQFMPWVGVDWTQTGVTHLFTAIKENGYQLLFLSARAISQSSLTRQFLFNIKQDGKSLPDGPVVISPDGLFPSLFREGC</sequence>
<dbReference type="AlphaFoldDB" id="A0AAV3Q929"/>
<dbReference type="Pfam" id="PF08235">
    <property type="entry name" value="LNS2"/>
    <property type="match status" value="1"/>
</dbReference>
<dbReference type="InterPro" id="IPR007651">
    <property type="entry name" value="Lipin_N"/>
</dbReference>
<dbReference type="SUPFAM" id="SSF56784">
    <property type="entry name" value="HAD-like"/>
    <property type="match status" value="1"/>
</dbReference>
<dbReference type="Proteomes" id="UP001454036">
    <property type="component" value="Unassembled WGS sequence"/>
</dbReference>
<evidence type="ECO:0000259" key="3">
    <source>
        <dbReference type="SMART" id="SM00775"/>
    </source>
</evidence>
<feature type="domain" description="LNS2/PITP" evidence="3">
    <location>
        <begin position="625"/>
        <end position="719"/>
    </location>
</feature>
<proteinExistence type="inferred from homology"/>
<dbReference type="SMART" id="SM00775">
    <property type="entry name" value="LNS2"/>
    <property type="match status" value="1"/>
</dbReference>
<evidence type="ECO:0000256" key="1">
    <source>
        <dbReference type="ARBA" id="ARBA00005476"/>
    </source>
</evidence>
<feature type="region of interest" description="Disordered" evidence="2">
    <location>
        <begin position="483"/>
        <end position="512"/>
    </location>
</feature>
<feature type="region of interest" description="Disordered" evidence="2">
    <location>
        <begin position="201"/>
        <end position="221"/>
    </location>
</feature>
<dbReference type="EMBL" id="BAABME010003920">
    <property type="protein sequence ID" value="GAA0160567.1"/>
    <property type="molecule type" value="Genomic_DNA"/>
</dbReference>
<dbReference type="InterPro" id="IPR013209">
    <property type="entry name" value="LNS2"/>
</dbReference>
<evidence type="ECO:0000256" key="2">
    <source>
        <dbReference type="SAM" id="MobiDB-lite"/>
    </source>
</evidence>
<dbReference type="PANTHER" id="PTHR12181:SF12">
    <property type="entry name" value="PHOSPHATIDATE PHOSPHATASE"/>
    <property type="match status" value="1"/>
</dbReference>
<name>A0AAV3Q929_LITER</name>
<dbReference type="PANTHER" id="PTHR12181">
    <property type="entry name" value="LIPIN"/>
    <property type="match status" value="1"/>
</dbReference>
<gene>
    <name evidence="4" type="ORF">LIER_17093</name>
</gene>
<accession>A0AAV3Q929</accession>
<keyword evidence="5" id="KW-1185">Reference proteome</keyword>
<organism evidence="4 5">
    <name type="scientific">Lithospermum erythrorhizon</name>
    <name type="common">Purple gromwell</name>
    <name type="synonym">Lithospermum officinale var. erythrorhizon</name>
    <dbReference type="NCBI Taxonomy" id="34254"/>
    <lineage>
        <taxon>Eukaryota</taxon>
        <taxon>Viridiplantae</taxon>
        <taxon>Streptophyta</taxon>
        <taxon>Embryophyta</taxon>
        <taxon>Tracheophyta</taxon>
        <taxon>Spermatophyta</taxon>
        <taxon>Magnoliopsida</taxon>
        <taxon>eudicotyledons</taxon>
        <taxon>Gunneridae</taxon>
        <taxon>Pentapetalae</taxon>
        <taxon>asterids</taxon>
        <taxon>lamiids</taxon>
        <taxon>Boraginales</taxon>
        <taxon>Boraginaceae</taxon>
        <taxon>Boraginoideae</taxon>
        <taxon>Lithospermeae</taxon>
        <taxon>Lithospermum</taxon>
    </lineage>
</organism>
<dbReference type="GO" id="GO:0008195">
    <property type="term" value="F:phosphatidate phosphatase activity"/>
    <property type="evidence" value="ECO:0007669"/>
    <property type="project" value="TreeGrafter"/>
</dbReference>
<dbReference type="Pfam" id="PF04571">
    <property type="entry name" value="Lipin_N"/>
    <property type="match status" value="1"/>
</dbReference>
<dbReference type="InterPro" id="IPR026058">
    <property type="entry name" value="LIPIN"/>
</dbReference>
<dbReference type="InterPro" id="IPR036412">
    <property type="entry name" value="HAD-like_sf"/>
</dbReference>
<feature type="region of interest" description="Disordered" evidence="2">
    <location>
        <begin position="92"/>
        <end position="127"/>
    </location>
</feature>
<evidence type="ECO:0000313" key="4">
    <source>
        <dbReference type="EMBL" id="GAA0160567.1"/>
    </source>
</evidence>
<evidence type="ECO:0000313" key="5">
    <source>
        <dbReference type="Proteomes" id="UP001454036"/>
    </source>
</evidence>
<dbReference type="InterPro" id="IPR031315">
    <property type="entry name" value="LNS2/PITP"/>
</dbReference>
<protein>
    <recommendedName>
        <fullName evidence="3">LNS2/PITP domain-containing protein</fullName>
    </recommendedName>
</protein>
<comment type="similarity">
    <text evidence="1">Belongs to the lipin family.</text>
</comment>
<comment type="caution">
    <text evidence="4">The sequence shown here is derived from an EMBL/GenBank/DDBJ whole genome shotgun (WGS) entry which is preliminary data.</text>
</comment>